<protein>
    <recommendedName>
        <fullName evidence="3">Methyltransferase</fullName>
    </recommendedName>
</protein>
<dbReference type="AlphaFoldDB" id="A0A7W9UVK2"/>
<comment type="caution">
    <text evidence="1">The sequence shown here is derived from an EMBL/GenBank/DDBJ whole genome shotgun (WGS) entry which is preliminary data.</text>
</comment>
<proteinExistence type="predicted"/>
<dbReference type="RefSeq" id="WP_225818018.1">
    <property type="nucleotide sequence ID" value="NZ_BAAAWF010000079.1"/>
</dbReference>
<dbReference type="Proteomes" id="UP000585836">
    <property type="component" value="Unassembled WGS sequence"/>
</dbReference>
<gene>
    <name evidence="1" type="ORF">FHS34_008401</name>
</gene>
<name>A0A7W9UVK2_9ACTN</name>
<evidence type="ECO:0000313" key="1">
    <source>
        <dbReference type="EMBL" id="MBB5932880.1"/>
    </source>
</evidence>
<accession>A0A7W9UVK2</accession>
<reference evidence="1 2" key="1">
    <citation type="submission" date="2020-08" db="EMBL/GenBank/DDBJ databases">
        <title>Genomic Encyclopedia of Type Strains, Phase III (KMG-III): the genomes of soil and plant-associated and newly described type strains.</title>
        <authorList>
            <person name="Whitman W."/>
        </authorList>
    </citation>
    <scope>NUCLEOTIDE SEQUENCE [LARGE SCALE GENOMIC DNA]</scope>
    <source>
        <strain evidence="1 2">CECT 3313</strain>
    </source>
</reference>
<sequence length="54" mass="6147">MSYASYRLPAHQLAELLNQAGFTITAQLVQEPDEKRNWKFASFLAHKPTTEEPA</sequence>
<keyword evidence="2" id="KW-1185">Reference proteome</keyword>
<organism evidence="1 2">
    <name type="scientific">Streptomyces echinatus</name>
    <dbReference type="NCBI Taxonomy" id="67293"/>
    <lineage>
        <taxon>Bacteria</taxon>
        <taxon>Bacillati</taxon>
        <taxon>Actinomycetota</taxon>
        <taxon>Actinomycetes</taxon>
        <taxon>Kitasatosporales</taxon>
        <taxon>Streptomycetaceae</taxon>
        <taxon>Streptomyces</taxon>
    </lineage>
</organism>
<evidence type="ECO:0008006" key="3">
    <source>
        <dbReference type="Google" id="ProtNLM"/>
    </source>
</evidence>
<evidence type="ECO:0000313" key="2">
    <source>
        <dbReference type="Proteomes" id="UP000585836"/>
    </source>
</evidence>
<dbReference type="EMBL" id="JACHJK010000037">
    <property type="protein sequence ID" value="MBB5932880.1"/>
    <property type="molecule type" value="Genomic_DNA"/>
</dbReference>